<dbReference type="Proteomes" id="UP001500888">
    <property type="component" value="Unassembled WGS sequence"/>
</dbReference>
<feature type="region of interest" description="Disordered" evidence="1">
    <location>
        <begin position="109"/>
        <end position="150"/>
    </location>
</feature>
<proteinExistence type="predicted"/>
<organism evidence="2 3">
    <name type="scientific">Sphaerisporangium flaviroseum</name>
    <dbReference type="NCBI Taxonomy" id="509199"/>
    <lineage>
        <taxon>Bacteria</taxon>
        <taxon>Bacillati</taxon>
        <taxon>Actinomycetota</taxon>
        <taxon>Actinomycetes</taxon>
        <taxon>Streptosporangiales</taxon>
        <taxon>Streptosporangiaceae</taxon>
        <taxon>Sphaerisporangium</taxon>
    </lineage>
</organism>
<feature type="compositionally biased region" description="Acidic residues" evidence="1">
    <location>
        <begin position="124"/>
        <end position="138"/>
    </location>
</feature>
<feature type="region of interest" description="Disordered" evidence="1">
    <location>
        <begin position="1"/>
        <end position="94"/>
    </location>
</feature>
<feature type="compositionally biased region" description="Low complexity" evidence="1">
    <location>
        <begin position="1"/>
        <end position="13"/>
    </location>
</feature>
<feature type="compositionally biased region" description="Gly residues" evidence="1">
    <location>
        <begin position="32"/>
        <end position="42"/>
    </location>
</feature>
<name>A0ABP7JEC2_9ACTN</name>
<keyword evidence="3" id="KW-1185">Reference proteome</keyword>
<accession>A0ABP7JEC2</accession>
<gene>
    <name evidence="2" type="ORF">GCM10022226_75790</name>
</gene>
<sequence length="150" mass="14106">MPMAAMATATPAASTTLFDEPEVGFVEPVPGASGGVAPGGTNGARSTTGPAAGRSALNALGAEVPSADVPSAEIPEGGVPGAPDTPAGGIPDIPDASVCGVDVAKLTAPGVEVTEGDGPGAETPDVEGVDVPSGEDGDGAPPVLDPLSEG</sequence>
<dbReference type="EMBL" id="BAAAZR010000052">
    <property type="protein sequence ID" value="GAA3842052.1"/>
    <property type="molecule type" value="Genomic_DNA"/>
</dbReference>
<evidence type="ECO:0000256" key="1">
    <source>
        <dbReference type="SAM" id="MobiDB-lite"/>
    </source>
</evidence>
<protein>
    <submittedName>
        <fullName evidence="2">Uncharacterized protein</fullName>
    </submittedName>
</protein>
<comment type="caution">
    <text evidence="2">The sequence shown here is derived from an EMBL/GenBank/DDBJ whole genome shotgun (WGS) entry which is preliminary data.</text>
</comment>
<reference evidence="3" key="1">
    <citation type="journal article" date="2019" name="Int. J. Syst. Evol. Microbiol.">
        <title>The Global Catalogue of Microorganisms (GCM) 10K type strain sequencing project: providing services to taxonomists for standard genome sequencing and annotation.</title>
        <authorList>
            <consortium name="The Broad Institute Genomics Platform"/>
            <consortium name="The Broad Institute Genome Sequencing Center for Infectious Disease"/>
            <person name="Wu L."/>
            <person name="Ma J."/>
        </authorList>
    </citation>
    <scope>NUCLEOTIDE SEQUENCE [LARGE SCALE GENOMIC DNA]</scope>
    <source>
        <strain evidence="3">JCM 16908</strain>
    </source>
</reference>
<evidence type="ECO:0000313" key="3">
    <source>
        <dbReference type="Proteomes" id="UP001500888"/>
    </source>
</evidence>
<evidence type="ECO:0000313" key="2">
    <source>
        <dbReference type="EMBL" id="GAA3842052.1"/>
    </source>
</evidence>